<proteinExistence type="predicted"/>
<keyword evidence="2" id="KW-1185">Reference proteome</keyword>
<gene>
    <name evidence="1" type="ORF">JYE49_11825</name>
</gene>
<dbReference type="EMBL" id="CP068393">
    <property type="protein sequence ID" value="QUC66541.1"/>
    <property type="molecule type" value="Genomic_DNA"/>
</dbReference>
<organism evidence="1 2">
    <name type="scientific">Aristaeella hokkaidonensis</name>
    <dbReference type="NCBI Taxonomy" id="3046382"/>
    <lineage>
        <taxon>Bacteria</taxon>
        <taxon>Bacillati</taxon>
        <taxon>Bacillota</taxon>
        <taxon>Clostridia</taxon>
        <taxon>Eubacteriales</taxon>
        <taxon>Aristaeellaceae</taxon>
        <taxon>Aristaeella</taxon>
    </lineage>
</organism>
<evidence type="ECO:0000313" key="1">
    <source>
        <dbReference type="EMBL" id="QUC66541.1"/>
    </source>
</evidence>
<sequence>MPFEIVRNDITTMKVDAIVNAANRSLLGGGGVDGAIHRAAGPELLAECRTLGGCETGEAKITKGYRLPARYVIHTVGPIWHGGHNGEKELLSACYRHSLELAVENGCQSIAFPMISAGAYGYPGDQAMAAAVETITGFLMNHDLMVYLVVFGRDSFLNSKKLFRDVKEYIDDVYAESRIRRRRENIRENLWHSDEKAALDYDMEICESLMGTSCSDAAEPKVQASAPAPAPALAPDWDEILKQTDEGFSQALIRLIDERGMTDAQCYKRANVDRKLFSKIHSNPAYKPSKPTVLAFAVALELTLPETKSLLKKAGFALTRSSKFDLVLEYCIKHRIYNIYDINEVLFELDMPLLGSGMG</sequence>
<evidence type="ECO:0000313" key="2">
    <source>
        <dbReference type="Proteomes" id="UP000682782"/>
    </source>
</evidence>
<accession>A0AC61N4K2</accession>
<name>A0AC61N4K2_9FIRM</name>
<reference evidence="1" key="1">
    <citation type="submission" date="2021-01" db="EMBL/GenBank/DDBJ databases">
        <title>Complete genome sequence of Clostridiales bacterium R-7.</title>
        <authorList>
            <person name="Mahoney-Kurpe S.C."/>
            <person name="Palevich N."/>
            <person name="Koike S."/>
            <person name="Moon C.D."/>
            <person name="Attwood G.T."/>
        </authorList>
    </citation>
    <scope>NUCLEOTIDE SEQUENCE</scope>
    <source>
        <strain evidence="1">R-7</strain>
    </source>
</reference>
<dbReference type="Proteomes" id="UP000682782">
    <property type="component" value="Chromosome"/>
</dbReference>
<protein>
    <submittedName>
        <fullName evidence="1">O-acetyl-ADP-ribose deacetylase</fullName>
    </submittedName>
</protein>